<name>A0A0A7EC21_9GAMM</name>
<protein>
    <submittedName>
        <fullName evidence="5">AraC family transcriptional regulator</fullName>
    </submittedName>
</protein>
<dbReference type="Gene3D" id="1.10.10.60">
    <property type="entry name" value="Homeodomain-like"/>
    <property type="match status" value="1"/>
</dbReference>
<keyword evidence="6" id="KW-1185">Reference proteome</keyword>
<dbReference type="PRINTS" id="PR00032">
    <property type="entry name" value="HTHARAC"/>
</dbReference>
<evidence type="ECO:0000313" key="5">
    <source>
        <dbReference type="EMBL" id="AIY64205.1"/>
    </source>
</evidence>
<dbReference type="Pfam" id="PF12833">
    <property type="entry name" value="HTH_18"/>
    <property type="match status" value="1"/>
</dbReference>
<dbReference type="GO" id="GO:0043565">
    <property type="term" value="F:sequence-specific DNA binding"/>
    <property type="evidence" value="ECO:0007669"/>
    <property type="project" value="InterPro"/>
</dbReference>
<organism evidence="5 6">
    <name type="scientific">Pseudoalteromonas piratica</name>
    <dbReference type="NCBI Taxonomy" id="1348114"/>
    <lineage>
        <taxon>Bacteria</taxon>
        <taxon>Pseudomonadati</taxon>
        <taxon>Pseudomonadota</taxon>
        <taxon>Gammaproteobacteria</taxon>
        <taxon>Alteromonadales</taxon>
        <taxon>Pseudoalteromonadaceae</taxon>
        <taxon>Pseudoalteromonas</taxon>
    </lineage>
</organism>
<dbReference type="PROSITE" id="PS00041">
    <property type="entry name" value="HTH_ARAC_FAMILY_1"/>
    <property type="match status" value="1"/>
</dbReference>
<dbReference type="PANTHER" id="PTHR46796">
    <property type="entry name" value="HTH-TYPE TRANSCRIPTIONAL ACTIVATOR RHAS-RELATED"/>
    <property type="match status" value="1"/>
</dbReference>
<dbReference type="eggNOG" id="COG2207">
    <property type="taxonomic scope" value="Bacteria"/>
</dbReference>
<keyword evidence="1" id="KW-0805">Transcription regulation</keyword>
<gene>
    <name evidence="5" type="ORF">OM33_02830</name>
</gene>
<dbReference type="Proteomes" id="UP000030341">
    <property type="component" value="Chromosome 1"/>
</dbReference>
<dbReference type="InterPro" id="IPR050204">
    <property type="entry name" value="AraC_XylS_family_regulators"/>
</dbReference>
<evidence type="ECO:0000256" key="2">
    <source>
        <dbReference type="ARBA" id="ARBA00023125"/>
    </source>
</evidence>
<dbReference type="SUPFAM" id="SSF46689">
    <property type="entry name" value="Homeodomain-like"/>
    <property type="match status" value="2"/>
</dbReference>
<reference evidence="5 6" key="1">
    <citation type="submission" date="2014-11" db="EMBL/GenBank/DDBJ databases">
        <title>Complete Genome Sequence of Pseudoalteromonas sp. Strain OCN003 Isolated from Kaneohe Bay, Oahu, Hawaii.</title>
        <authorList>
            <person name="Beurmann S."/>
            <person name="Videau P."/>
            <person name="Ushijima B."/>
            <person name="Smith A.M."/>
            <person name="Aeby G.S."/>
            <person name="Callahan S.M."/>
            <person name="Belcaid M."/>
        </authorList>
    </citation>
    <scope>NUCLEOTIDE SEQUENCE [LARGE SCALE GENOMIC DNA]</scope>
    <source>
        <strain evidence="5 6">OCN003</strain>
    </source>
</reference>
<evidence type="ECO:0000256" key="3">
    <source>
        <dbReference type="ARBA" id="ARBA00023163"/>
    </source>
</evidence>
<proteinExistence type="predicted"/>
<sequence length="293" mass="33654">MSLQLERSKISTLIDNRAAFNSEHVQLCVYDTYQACERIPFQAEQLMFCAMHTGKKIMHHHSMQSGQEFLPGQSFIIAGGEHVEIDFPVAHIKIPTSCLTIEVDSQKVQEVAEKMRLEQAFYSEQATTLQLRNNPLTQQLYQRLVDTFSENQRDREVLIDLGISELLVRMLQDKSRQLVLQHCSQLLGHNALQSAISYIKQNLKQPISIENLCKSAGMGRSKLYLEFKRHLGCTPQTFIVEQKLYAAAVKLKQGKAVTQVCYDYGFSELSYFSRRFKQTFGCSPKQYQSHDFN</sequence>
<dbReference type="SMART" id="SM00342">
    <property type="entry name" value="HTH_ARAC"/>
    <property type="match status" value="1"/>
</dbReference>
<feature type="domain" description="HTH araC/xylS-type" evidence="4">
    <location>
        <begin position="193"/>
        <end position="290"/>
    </location>
</feature>
<dbReference type="RefSeq" id="WP_038638507.1">
    <property type="nucleotide sequence ID" value="NZ_CP009888.1"/>
</dbReference>
<accession>A0A0A7EC21</accession>
<dbReference type="STRING" id="1348114.OM33_02830"/>
<keyword evidence="3" id="KW-0804">Transcription</keyword>
<dbReference type="KEGG" id="pseo:OM33_02830"/>
<dbReference type="GO" id="GO:0003700">
    <property type="term" value="F:DNA-binding transcription factor activity"/>
    <property type="evidence" value="ECO:0007669"/>
    <property type="project" value="InterPro"/>
</dbReference>
<evidence type="ECO:0000313" key="6">
    <source>
        <dbReference type="Proteomes" id="UP000030341"/>
    </source>
</evidence>
<dbReference type="EMBL" id="CP009888">
    <property type="protein sequence ID" value="AIY64205.1"/>
    <property type="molecule type" value="Genomic_DNA"/>
</dbReference>
<dbReference type="InterPro" id="IPR020449">
    <property type="entry name" value="Tscrpt_reg_AraC-type_HTH"/>
</dbReference>
<dbReference type="InterPro" id="IPR009594">
    <property type="entry name" value="Tscrpt_reg_HTH_AraC_N"/>
</dbReference>
<dbReference type="AlphaFoldDB" id="A0A0A7EC21"/>
<evidence type="ECO:0000259" key="4">
    <source>
        <dbReference type="PROSITE" id="PS01124"/>
    </source>
</evidence>
<keyword evidence="2" id="KW-0238">DNA-binding</keyword>
<dbReference type="PROSITE" id="PS01124">
    <property type="entry name" value="HTH_ARAC_FAMILY_2"/>
    <property type="match status" value="1"/>
</dbReference>
<dbReference type="HOGENOM" id="CLU_000445_88_7_6"/>
<dbReference type="InterPro" id="IPR018062">
    <property type="entry name" value="HTH_AraC-typ_CS"/>
</dbReference>
<dbReference type="Pfam" id="PF06719">
    <property type="entry name" value="AraC_N"/>
    <property type="match status" value="1"/>
</dbReference>
<dbReference type="InterPro" id="IPR018060">
    <property type="entry name" value="HTH_AraC"/>
</dbReference>
<evidence type="ECO:0000256" key="1">
    <source>
        <dbReference type="ARBA" id="ARBA00023015"/>
    </source>
</evidence>
<dbReference type="InterPro" id="IPR009057">
    <property type="entry name" value="Homeodomain-like_sf"/>
</dbReference>
<dbReference type="OrthoDB" id="9783876at2"/>